<sequence length="263" mass="28787">MTDGDDTSDVASEQRLASENDIIIYAIRIAANATDENELVNAVGDASRVFTAVNFVGLSNAIEAICKDIGFSSSSVSTPQLPLAKSCGCDDVKQLSKLRYWLDMIFIVDTSDAISTEDFASIKNVLLTMTRTNVNTMMNETNGQYSRMGIINFGKTAEVFTELNNTFPECEYRNFIRQKFSSIGGSSTGIRDALVLAHDMFGNEENAGNRLGFKKVVVLFTTAGIKCYHLVDGRQKLIASEFCELVSAMKNNGVTFITVALKE</sequence>
<organism evidence="2 3">
    <name type="scientific">Syphacia muris</name>
    <dbReference type="NCBI Taxonomy" id="451379"/>
    <lineage>
        <taxon>Eukaryota</taxon>
        <taxon>Metazoa</taxon>
        <taxon>Ecdysozoa</taxon>
        <taxon>Nematoda</taxon>
        <taxon>Chromadorea</taxon>
        <taxon>Rhabditida</taxon>
        <taxon>Spirurina</taxon>
        <taxon>Oxyuridomorpha</taxon>
        <taxon>Oxyuroidea</taxon>
        <taxon>Oxyuridae</taxon>
        <taxon>Syphacia</taxon>
    </lineage>
</organism>
<dbReference type="Proteomes" id="UP000046393">
    <property type="component" value="Unplaced"/>
</dbReference>
<name>A0A0N5ACS4_9BILA</name>
<dbReference type="PROSITE" id="PS50234">
    <property type="entry name" value="VWFA"/>
    <property type="match status" value="1"/>
</dbReference>
<reference evidence="3" key="1">
    <citation type="submission" date="2017-02" db="UniProtKB">
        <authorList>
            <consortium name="WormBaseParasite"/>
        </authorList>
    </citation>
    <scope>IDENTIFICATION</scope>
</reference>
<accession>A0A0N5ACS4</accession>
<keyword evidence="2" id="KW-1185">Reference proteome</keyword>
<dbReference type="Pfam" id="PF00092">
    <property type="entry name" value="VWA"/>
    <property type="match status" value="1"/>
</dbReference>
<dbReference type="GO" id="GO:0045087">
    <property type="term" value="P:innate immune response"/>
    <property type="evidence" value="ECO:0007669"/>
    <property type="project" value="TreeGrafter"/>
</dbReference>
<protein>
    <submittedName>
        <fullName evidence="3">VWFA domain-containing protein</fullName>
    </submittedName>
</protein>
<dbReference type="PANTHER" id="PTHR31024">
    <property type="entry name" value="C-TYPE LECTIN"/>
    <property type="match status" value="1"/>
</dbReference>
<feature type="domain" description="VWFA" evidence="1">
    <location>
        <begin position="103"/>
        <end position="263"/>
    </location>
</feature>
<dbReference type="AlphaFoldDB" id="A0A0N5ACS4"/>
<dbReference type="SUPFAM" id="SSF53300">
    <property type="entry name" value="vWA-like"/>
    <property type="match status" value="1"/>
</dbReference>
<evidence type="ECO:0000313" key="3">
    <source>
        <dbReference type="WBParaSite" id="SMUV_0000195401-mRNA-1"/>
    </source>
</evidence>
<dbReference type="InterPro" id="IPR002035">
    <property type="entry name" value="VWF_A"/>
</dbReference>
<evidence type="ECO:0000259" key="1">
    <source>
        <dbReference type="PROSITE" id="PS50234"/>
    </source>
</evidence>
<evidence type="ECO:0000313" key="2">
    <source>
        <dbReference type="Proteomes" id="UP000046393"/>
    </source>
</evidence>
<dbReference type="PANTHER" id="PTHR31024:SF12">
    <property type="entry name" value="VWFA DOMAIN-CONTAINING PROTEIN"/>
    <property type="match status" value="1"/>
</dbReference>
<dbReference type="WBParaSite" id="SMUV_0000195401-mRNA-1">
    <property type="protein sequence ID" value="SMUV_0000195401-mRNA-1"/>
    <property type="gene ID" value="SMUV_0000195401"/>
</dbReference>
<dbReference type="InterPro" id="IPR036465">
    <property type="entry name" value="vWFA_dom_sf"/>
</dbReference>
<proteinExistence type="predicted"/>
<dbReference type="Gene3D" id="3.40.50.410">
    <property type="entry name" value="von Willebrand factor, type A domain"/>
    <property type="match status" value="2"/>
</dbReference>
<dbReference type="CDD" id="cd00198">
    <property type="entry name" value="vWFA"/>
    <property type="match status" value="1"/>
</dbReference>